<comment type="subunit">
    <text evidence="11">Component of the replication restart primosome.</text>
</comment>
<keyword evidence="7 11" id="KW-0862">Zinc</keyword>
<dbReference type="InterPro" id="IPR042115">
    <property type="entry name" value="PriA_3primeBD_sf"/>
</dbReference>
<dbReference type="Gene3D" id="3.40.50.300">
    <property type="entry name" value="P-loop containing nucleotide triphosphate hydrolases"/>
    <property type="match status" value="2"/>
</dbReference>
<keyword evidence="10 11" id="KW-0413">Isomerase</keyword>
<dbReference type="InterPro" id="IPR001650">
    <property type="entry name" value="Helicase_C-like"/>
</dbReference>
<feature type="binding site" evidence="11">
    <location>
        <position position="462"/>
    </location>
    <ligand>
        <name>Zn(2+)</name>
        <dbReference type="ChEBI" id="CHEBI:29105"/>
        <label>2</label>
    </ligand>
</feature>
<comment type="caution">
    <text evidence="13">The sequence shown here is derived from an EMBL/GenBank/DDBJ whole genome shotgun (WGS) entry which is preliminary data.</text>
</comment>
<feature type="binding site" evidence="11">
    <location>
        <position position="459"/>
    </location>
    <ligand>
        <name>Zn(2+)</name>
        <dbReference type="ChEBI" id="CHEBI:29105"/>
        <label>2</label>
    </ligand>
</feature>
<keyword evidence="8 11" id="KW-0067">ATP-binding</keyword>
<feature type="binding site" evidence="11">
    <location>
        <position position="435"/>
    </location>
    <ligand>
        <name>Zn(2+)</name>
        <dbReference type="ChEBI" id="CHEBI:29105"/>
        <label>1</label>
    </ligand>
</feature>
<dbReference type="NCBIfam" id="TIGR00595">
    <property type="entry name" value="priA"/>
    <property type="match status" value="1"/>
</dbReference>
<keyword evidence="1 11" id="KW-0639">Primosome</keyword>
<comment type="catalytic activity">
    <reaction evidence="11">
        <text>ATP + H2O = ADP + phosphate + H(+)</text>
        <dbReference type="Rhea" id="RHEA:13065"/>
        <dbReference type="ChEBI" id="CHEBI:15377"/>
        <dbReference type="ChEBI" id="CHEBI:15378"/>
        <dbReference type="ChEBI" id="CHEBI:30616"/>
        <dbReference type="ChEBI" id="CHEBI:43474"/>
        <dbReference type="ChEBI" id="CHEBI:456216"/>
        <dbReference type="EC" id="5.6.2.4"/>
    </reaction>
</comment>
<dbReference type="HAMAP" id="MF_00983">
    <property type="entry name" value="PriA"/>
    <property type="match status" value="1"/>
</dbReference>
<dbReference type="RefSeq" id="WP_380019612.1">
    <property type="nucleotide sequence ID" value="NZ_JBHSHD010000005.1"/>
</dbReference>
<dbReference type="EMBL" id="JBHSHD010000005">
    <property type="protein sequence ID" value="MFC4819817.1"/>
    <property type="molecule type" value="Genomic_DNA"/>
</dbReference>
<dbReference type="NCBIfam" id="NF004067">
    <property type="entry name" value="PRK05580.1-4"/>
    <property type="match status" value="1"/>
</dbReference>
<dbReference type="PANTHER" id="PTHR30580:SF0">
    <property type="entry name" value="PRIMOSOMAL PROTEIN N"/>
    <property type="match status" value="1"/>
</dbReference>
<evidence type="ECO:0000256" key="1">
    <source>
        <dbReference type="ARBA" id="ARBA00022515"/>
    </source>
</evidence>
<dbReference type="InterPro" id="IPR011545">
    <property type="entry name" value="DEAD/DEAH_box_helicase_dom"/>
</dbReference>
<keyword evidence="3 11" id="KW-0479">Metal-binding</keyword>
<feature type="binding site" evidence="11">
    <location>
        <position position="441"/>
    </location>
    <ligand>
        <name>Zn(2+)</name>
        <dbReference type="ChEBI" id="CHEBI:29105"/>
        <label>2</label>
    </ligand>
</feature>
<evidence type="ECO:0000256" key="9">
    <source>
        <dbReference type="ARBA" id="ARBA00023125"/>
    </source>
</evidence>
<organism evidence="13 14">
    <name type="scientific">Dokdonella ginsengisoli</name>
    <dbReference type="NCBI Taxonomy" id="363846"/>
    <lineage>
        <taxon>Bacteria</taxon>
        <taxon>Pseudomonadati</taxon>
        <taxon>Pseudomonadota</taxon>
        <taxon>Gammaproteobacteria</taxon>
        <taxon>Lysobacterales</taxon>
        <taxon>Rhodanobacteraceae</taxon>
        <taxon>Dokdonella</taxon>
    </lineage>
</organism>
<comment type="similarity">
    <text evidence="11">Belongs to the helicase family. PriA subfamily.</text>
</comment>
<dbReference type="InterPro" id="IPR041222">
    <property type="entry name" value="PriA_3primeBD"/>
</dbReference>
<dbReference type="EC" id="5.6.2.4" evidence="11"/>
<dbReference type="CDD" id="cd17929">
    <property type="entry name" value="DEXHc_priA"/>
    <property type="match status" value="1"/>
</dbReference>
<evidence type="ECO:0000256" key="2">
    <source>
        <dbReference type="ARBA" id="ARBA00022705"/>
    </source>
</evidence>
<dbReference type="InterPro" id="IPR014001">
    <property type="entry name" value="Helicase_ATP-bd"/>
</dbReference>
<feature type="binding site" evidence="11">
    <location>
        <position position="472"/>
    </location>
    <ligand>
        <name>Zn(2+)</name>
        <dbReference type="ChEBI" id="CHEBI:29105"/>
        <label>1</label>
    </ligand>
</feature>
<evidence type="ECO:0000259" key="12">
    <source>
        <dbReference type="PROSITE" id="PS51192"/>
    </source>
</evidence>
<comment type="catalytic activity">
    <reaction evidence="11">
        <text>Couples ATP hydrolysis with the unwinding of duplex DNA by translocating in the 3'-5' direction.</text>
        <dbReference type="EC" id="5.6.2.4"/>
    </reaction>
</comment>
<dbReference type="PROSITE" id="PS51192">
    <property type="entry name" value="HELICASE_ATP_BIND_1"/>
    <property type="match status" value="1"/>
</dbReference>
<evidence type="ECO:0000313" key="13">
    <source>
        <dbReference type="EMBL" id="MFC4819817.1"/>
    </source>
</evidence>
<evidence type="ECO:0000256" key="3">
    <source>
        <dbReference type="ARBA" id="ARBA00022723"/>
    </source>
</evidence>
<dbReference type="GO" id="GO:0016787">
    <property type="term" value="F:hydrolase activity"/>
    <property type="evidence" value="ECO:0007669"/>
    <property type="project" value="UniProtKB-KW"/>
</dbReference>
<evidence type="ECO:0000256" key="6">
    <source>
        <dbReference type="ARBA" id="ARBA00022806"/>
    </source>
</evidence>
<evidence type="ECO:0000256" key="8">
    <source>
        <dbReference type="ARBA" id="ARBA00022840"/>
    </source>
</evidence>
<dbReference type="Pfam" id="PF18319">
    <property type="entry name" value="Zn_ribbon_PriA"/>
    <property type="match status" value="1"/>
</dbReference>
<evidence type="ECO:0000256" key="7">
    <source>
        <dbReference type="ARBA" id="ARBA00022833"/>
    </source>
</evidence>
<dbReference type="PANTHER" id="PTHR30580">
    <property type="entry name" value="PRIMOSOMAL PROTEIN N"/>
    <property type="match status" value="1"/>
</dbReference>
<dbReference type="InterPro" id="IPR005259">
    <property type="entry name" value="PriA"/>
</dbReference>
<keyword evidence="5 11" id="KW-0378">Hydrolase</keyword>
<dbReference type="Pfam" id="PF18074">
    <property type="entry name" value="PriA_C"/>
    <property type="match status" value="1"/>
</dbReference>
<keyword evidence="9 11" id="KW-0238">DNA-binding</keyword>
<dbReference type="InterPro" id="IPR027417">
    <property type="entry name" value="P-loop_NTPase"/>
</dbReference>
<dbReference type="Gene3D" id="3.40.1440.60">
    <property type="entry name" value="PriA, 3(prime) DNA-binding domain"/>
    <property type="match status" value="1"/>
</dbReference>
<keyword evidence="4 11" id="KW-0547">Nucleotide-binding</keyword>
<proteinExistence type="inferred from homology"/>
<evidence type="ECO:0000313" key="14">
    <source>
        <dbReference type="Proteomes" id="UP001595886"/>
    </source>
</evidence>
<gene>
    <name evidence="11" type="primary">priA</name>
    <name evidence="13" type="ORF">ACFO6Q_05755</name>
</gene>
<keyword evidence="2 11" id="KW-0235">DNA replication</keyword>
<dbReference type="Proteomes" id="UP001595886">
    <property type="component" value="Unassembled WGS sequence"/>
</dbReference>
<comment type="function">
    <text evidence="11">Initiates the restart of stalled replication forks, which reloads the replicative helicase on sites other than the origin of replication. Recognizes and binds to abandoned replication forks and remodels them to uncover a helicase loading site. Promotes assembly of the primosome at these replication forks.</text>
</comment>
<feature type="binding site" evidence="11">
    <location>
        <position position="475"/>
    </location>
    <ligand>
        <name>Zn(2+)</name>
        <dbReference type="ChEBI" id="CHEBI:29105"/>
        <label>1</label>
    </ligand>
</feature>
<name>A0ABV9QSL1_9GAMM</name>
<feature type="binding site" evidence="11">
    <location>
        <position position="432"/>
    </location>
    <ligand>
        <name>Zn(2+)</name>
        <dbReference type="ChEBI" id="CHEBI:29105"/>
        <label>1</label>
    </ligand>
</feature>
<dbReference type="CDD" id="cd18804">
    <property type="entry name" value="SF2_C_priA"/>
    <property type="match status" value="1"/>
</dbReference>
<reference evidence="14" key="1">
    <citation type="journal article" date="2019" name="Int. J. Syst. Evol. Microbiol.">
        <title>The Global Catalogue of Microorganisms (GCM) 10K type strain sequencing project: providing services to taxonomists for standard genome sequencing and annotation.</title>
        <authorList>
            <consortium name="The Broad Institute Genomics Platform"/>
            <consortium name="The Broad Institute Genome Sequencing Center for Infectious Disease"/>
            <person name="Wu L."/>
            <person name="Ma J."/>
        </authorList>
    </citation>
    <scope>NUCLEOTIDE SEQUENCE [LARGE SCALE GENOMIC DNA]</scope>
    <source>
        <strain evidence="14">CCUG 30340</strain>
    </source>
</reference>
<dbReference type="Pfam" id="PF17764">
    <property type="entry name" value="PriA_3primeBD"/>
    <property type="match status" value="1"/>
</dbReference>
<evidence type="ECO:0000256" key="11">
    <source>
        <dbReference type="HAMAP-Rule" id="MF_00983"/>
    </source>
</evidence>
<dbReference type="InterPro" id="IPR041236">
    <property type="entry name" value="PriA_C"/>
</dbReference>
<sequence>MTPILRIALPVPLHGWFDYRSPTAVPPAPGSRVLVPFGRRRVVGIVLEAVATSEVGDGQLKTAERVLDEHPLLTAELMTTLRRAARYYQHPLGEVLQAALPVALRSARELPESGAPALRLTPAGEAVLADPGRRRGTRIDALLQALAGGARTTADLETGLGTVATAARTAVARGWVERQRLAAAAAVPAAVAGPPLNEEQQAATEAIAAADGYAPFLLDGVTGSGKTEVYLQAIRRCLERGRQALVLVPEIALTPQALKRFRERLGVEVAVLHSGLGETERARAWLAAARGEAQVILGTRSALFVPLPRAGMIVVDEEHDASYKQQEGFRYHARDLAVLRAKALGVPVVLGSATPSLESLANVEAGRYQRLRLRHRAGLAQPPSLRVVDLRRQRLQHGFAPVTLGAIADCLARDEQVLVFKNRRGYAPVLLCHDCGWSAQCPHCERAMTVHRRDGRLRCHHCGYESAPPRACPDCGGLALNPLGQGTERLEEALAERFPQAPIVRVDRDTTRGRRARDALFDRLPDTGARILVGTQMLAKGHDLPHLTLVVVVGADEGLFSVDFRAAERLGQLVVQVAGRAGRAERPGAVILQTHDPAHPLLAVLLDGGYRALATQLLKDRRAAGLPPFAHFALLRAEAKSPQALDAFLRAAMAKIDANGLLAHGPLAAPMPLRAGAHRGQILLEAAVRGELQAFLPRWLDALRELPGTRAVRWSIDVDPVDLY</sequence>
<comment type="cofactor">
    <cofactor evidence="11">
        <name>Zn(2+)</name>
        <dbReference type="ChEBI" id="CHEBI:29105"/>
    </cofactor>
    <text evidence="11">Binds 2 zinc ions per subunit.</text>
</comment>
<dbReference type="Pfam" id="PF00271">
    <property type="entry name" value="Helicase_C"/>
    <property type="match status" value="1"/>
</dbReference>
<feature type="domain" description="Helicase ATP-binding" evidence="12">
    <location>
        <begin position="207"/>
        <end position="373"/>
    </location>
</feature>
<dbReference type="Pfam" id="PF00270">
    <property type="entry name" value="DEAD"/>
    <property type="match status" value="1"/>
</dbReference>
<protein>
    <recommendedName>
        <fullName evidence="11">Replication restart protein PriA</fullName>
    </recommendedName>
    <alternativeName>
        <fullName evidence="11">ATP-dependent DNA helicase PriA</fullName>
        <ecNumber evidence="11">5.6.2.4</ecNumber>
    </alternativeName>
    <alternativeName>
        <fullName evidence="11">DNA 3'-5' helicase PriA</fullName>
    </alternativeName>
</protein>
<keyword evidence="14" id="KW-1185">Reference proteome</keyword>
<evidence type="ECO:0000256" key="10">
    <source>
        <dbReference type="ARBA" id="ARBA00023235"/>
    </source>
</evidence>
<accession>A0ABV9QSL1</accession>
<evidence type="ECO:0000256" key="4">
    <source>
        <dbReference type="ARBA" id="ARBA00022741"/>
    </source>
</evidence>
<dbReference type="InterPro" id="IPR040498">
    <property type="entry name" value="PriA_CRR"/>
</dbReference>
<dbReference type="SMART" id="SM00490">
    <property type="entry name" value="HELICc"/>
    <property type="match status" value="1"/>
</dbReference>
<keyword evidence="6 11" id="KW-0347">Helicase</keyword>
<feature type="binding site" evidence="11">
    <location>
        <position position="444"/>
    </location>
    <ligand>
        <name>Zn(2+)</name>
        <dbReference type="ChEBI" id="CHEBI:29105"/>
        <label>2</label>
    </ligand>
</feature>
<dbReference type="SMART" id="SM00487">
    <property type="entry name" value="DEXDc"/>
    <property type="match status" value="1"/>
</dbReference>
<dbReference type="SUPFAM" id="SSF52540">
    <property type="entry name" value="P-loop containing nucleoside triphosphate hydrolases"/>
    <property type="match status" value="2"/>
</dbReference>
<evidence type="ECO:0000256" key="5">
    <source>
        <dbReference type="ARBA" id="ARBA00022801"/>
    </source>
</evidence>